<gene>
    <name evidence="1" type="ORF">ACFQ1O_05310</name>
</gene>
<name>A0ABW3I0P0_9FLAO</name>
<dbReference type="Proteomes" id="UP001596997">
    <property type="component" value="Unassembled WGS sequence"/>
</dbReference>
<accession>A0ABW3I0P0</accession>
<evidence type="ECO:0000313" key="2">
    <source>
        <dbReference type="Proteomes" id="UP001596997"/>
    </source>
</evidence>
<organism evidence="1 2">
    <name type="scientific">Pseudofulvibacter geojedonensis</name>
    <dbReference type="NCBI Taxonomy" id="1123758"/>
    <lineage>
        <taxon>Bacteria</taxon>
        <taxon>Pseudomonadati</taxon>
        <taxon>Bacteroidota</taxon>
        <taxon>Flavobacteriia</taxon>
        <taxon>Flavobacteriales</taxon>
        <taxon>Flavobacteriaceae</taxon>
        <taxon>Pseudofulvibacter</taxon>
    </lineage>
</organism>
<reference evidence="2" key="1">
    <citation type="journal article" date="2019" name="Int. J. Syst. Evol. Microbiol.">
        <title>The Global Catalogue of Microorganisms (GCM) 10K type strain sequencing project: providing services to taxonomists for standard genome sequencing and annotation.</title>
        <authorList>
            <consortium name="The Broad Institute Genomics Platform"/>
            <consortium name="The Broad Institute Genome Sequencing Center for Infectious Disease"/>
            <person name="Wu L."/>
            <person name="Ma J."/>
        </authorList>
    </citation>
    <scope>NUCLEOTIDE SEQUENCE [LARGE SCALE GENOMIC DNA]</scope>
    <source>
        <strain evidence="2">CCUG 62114</strain>
    </source>
</reference>
<evidence type="ECO:0000313" key="1">
    <source>
        <dbReference type="EMBL" id="MFD0963411.1"/>
    </source>
</evidence>
<dbReference type="RefSeq" id="WP_377714100.1">
    <property type="nucleotide sequence ID" value="NZ_JBHTJM010000006.1"/>
</dbReference>
<protein>
    <submittedName>
        <fullName evidence="1">Uncharacterized protein</fullName>
    </submittedName>
</protein>
<sequence>MPRIKRIKNIFLITGVFLTIAFSYQLYQYLQENTFVTEFPGDWDKPLGISIGVYLIIRSRFIK</sequence>
<comment type="caution">
    <text evidence="1">The sequence shown here is derived from an EMBL/GenBank/DDBJ whole genome shotgun (WGS) entry which is preliminary data.</text>
</comment>
<dbReference type="EMBL" id="JBHTJM010000006">
    <property type="protein sequence ID" value="MFD0963411.1"/>
    <property type="molecule type" value="Genomic_DNA"/>
</dbReference>
<keyword evidence="2" id="KW-1185">Reference proteome</keyword>
<proteinExistence type="predicted"/>